<dbReference type="Pfam" id="PF02752">
    <property type="entry name" value="Arrestin_C"/>
    <property type="match status" value="1"/>
</dbReference>
<keyword evidence="2" id="KW-0716">Sensory transduction</keyword>
<dbReference type="GO" id="GO:0015031">
    <property type="term" value="P:protein transport"/>
    <property type="evidence" value="ECO:0007669"/>
    <property type="project" value="TreeGrafter"/>
</dbReference>
<evidence type="ECO:0000256" key="2">
    <source>
        <dbReference type="ARBA" id="ARBA00022606"/>
    </source>
</evidence>
<reference evidence="5" key="2">
    <citation type="submission" date="2007-04" db="EMBL/GenBank/DDBJ databases">
        <title>The genome of the human body louse.</title>
        <authorList>
            <consortium name="The Human Body Louse Genome Consortium"/>
            <person name="Kirkness E."/>
            <person name="Walenz B."/>
            <person name="Hass B."/>
            <person name="Bruggner R."/>
            <person name="Strausberg R."/>
        </authorList>
    </citation>
    <scope>NUCLEOTIDE SEQUENCE</scope>
    <source>
        <strain evidence="5">USDA</strain>
    </source>
</reference>
<reference evidence="6" key="3">
    <citation type="submission" date="2021-02" db="UniProtKB">
        <authorList>
            <consortium name="EnsemblMetazoa"/>
        </authorList>
    </citation>
    <scope>IDENTIFICATION</scope>
    <source>
        <strain evidence="6">USDA</strain>
    </source>
</reference>
<keyword evidence="7" id="KW-1185">Reference proteome</keyword>
<dbReference type="VEuPathDB" id="VectorBase:PHUM413620"/>
<sequence>MAGKFGDFSVPFYFGSEPSGKWETSTVTTTLTCPRSQRSTLQRDHQSPGVVCKKSSLKRQEEANRRFKSYEKYFEHKAYLFGHRYSSTREMMWAGKHSFPFSYTLPAKLPASFHGRYGYVRYFCEASLERLNLPTIQRCAYFSVNTITDLNTDSKADSSVSKGKKTNSWCFCCASGTVIVSVKVKRRGFVPGETIPIQAHILNVSDKMISKVSAKVIQIATYYSSKAFRNHPEETIVSERIKGSVPPGESSTWENEGPRIPPVPSTSTMLDCKLITIDYRLDFVLDIIGVKESQVIRMPLKIGSVPLEKTFKNFFNSSDENDSPFTTPLPSNIQTKYSNIPGPYSIKCVRGDRHVNRYYFRQIPRATSISTAITFRMPNAPPQPILTDDFAVYAPRYLTYREIEKQEPETKITGKQLTSTINGKVLTDGGGLQRHLVIRVTPPGHSRRITPCSATRLIPDEMSDSGSVWNSPISVKSMTSKKSLPAMKLDLITFISDPKAVRSEKYKQTVKEFLEQEKMNEKIDKCQNDDGR</sequence>
<protein>
    <recommendedName>
        <fullName evidence="4">Arrestin C-terminal-like domain-containing protein</fullName>
    </recommendedName>
</protein>
<reference evidence="5" key="1">
    <citation type="submission" date="2007-04" db="EMBL/GenBank/DDBJ databases">
        <title>Annotation of Pediculus humanus corporis strain USDA.</title>
        <authorList>
            <person name="Kirkness E."/>
            <person name="Hannick L."/>
            <person name="Hass B."/>
            <person name="Bruggner R."/>
            <person name="Lawson D."/>
            <person name="Bidwell S."/>
            <person name="Joardar V."/>
            <person name="Caler E."/>
            <person name="Walenz B."/>
            <person name="Inman J."/>
            <person name="Schobel S."/>
            <person name="Galinsky K."/>
            <person name="Amedeo P."/>
            <person name="Strausberg R."/>
        </authorList>
    </citation>
    <scope>NUCLEOTIDE SEQUENCE</scope>
    <source>
        <strain evidence="5">USDA</strain>
    </source>
</reference>
<dbReference type="AlphaFoldDB" id="E0VS94"/>
<dbReference type="SMART" id="SM01017">
    <property type="entry name" value="Arrestin_C"/>
    <property type="match status" value="1"/>
</dbReference>
<dbReference type="EMBL" id="DS235746">
    <property type="protein sequence ID" value="EEB16250.1"/>
    <property type="molecule type" value="Genomic_DNA"/>
</dbReference>
<dbReference type="EMBL" id="AAZO01005081">
    <property type="status" value="NOT_ANNOTATED_CDS"/>
    <property type="molecule type" value="Genomic_DNA"/>
</dbReference>
<dbReference type="Proteomes" id="UP000009046">
    <property type="component" value="Unassembled WGS sequence"/>
</dbReference>
<dbReference type="InterPro" id="IPR011021">
    <property type="entry name" value="Arrestin-like_N"/>
</dbReference>
<dbReference type="Gene3D" id="2.60.40.640">
    <property type="match status" value="2"/>
</dbReference>
<dbReference type="EnsemblMetazoa" id="PHUM413620-RA">
    <property type="protein sequence ID" value="PHUM413620-PA"/>
    <property type="gene ID" value="PHUM413620"/>
</dbReference>
<dbReference type="HOGENOM" id="CLU_512236_0_0_1"/>
<dbReference type="PANTHER" id="PTHR11188:SF176">
    <property type="entry name" value="ARRESTIN DOMAIN-CONTAINING PROTEIN 1"/>
    <property type="match status" value="1"/>
</dbReference>
<evidence type="ECO:0000313" key="5">
    <source>
        <dbReference type="EMBL" id="EEB16250.1"/>
    </source>
</evidence>
<dbReference type="InterPro" id="IPR011022">
    <property type="entry name" value="Arrestin_C-like"/>
</dbReference>
<dbReference type="SUPFAM" id="SSF81296">
    <property type="entry name" value="E set domains"/>
    <property type="match status" value="2"/>
</dbReference>
<comment type="similarity">
    <text evidence="1">Belongs to the arrestin family.</text>
</comment>
<dbReference type="CTD" id="8234311"/>
<evidence type="ECO:0000313" key="7">
    <source>
        <dbReference type="Proteomes" id="UP000009046"/>
    </source>
</evidence>
<dbReference type="GeneID" id="8234311"/>
<organism>
    <name type="scientific">Pediculus humanus subsp. corporis</name>
    <name type="common">Body louse</name>
    <dbReference type="NCBI Taxonomy" id="121224"/>
    <lineage>
        <taxon>Eukaryota</taxon>
        <taxon>Metazoa</taxon>
        <taxon>Ecdysozoa</taxon>
        <taxon>Arthropoda</taxon>
        <taxon>Hexapoda</taxon>
        <taxon>Insecta</taxon>
        <taxon>Pterygota</taxon>
        <taxon>Neoptera</taxon>
        <taxon>Paraneoptera</taxon>
        <taxon>Psocodea</taxon>
        <taxon>Troctomorpha</taxon>
        <taxon>Phthiraptera</taxon>
        <taxon>Anoplura</taxon>
        <taxon>Pediculidae</taxon>
        <taxon>Pediculus</taxon>
    </lineage>
</organism>
<dbReference type="InterPro" id="IPR014756">
    <property type="entry name" value="Ig_E-set"/>
</dbReference>
<evidence type="ECO:0000256" key="3">
    <source>
        <dbReference type="SAM" id="MobiDB-lite"/>
    </source>
</evidence>
<dbReference type="InterPro" id="IPR050357">
    <property type="entry name" value="Arrestin_domain-protein"/>
</dbReference>
<dbReference type="OrthoDB" id="6608932at2759"/>
<accession>E0VS94</accession>
<evidence type="ECO:0000259" key="4">
    <source>
        <dbReference type="SMART" id="SM01017"/>
    </source>
</evidence>
<dbReference type="STRING" id="121224.E0VS94"/>
<feature type="domain" description="Arrestin C-terminal-like" evidence="4">
    <location>
        <begin position="174"/>
        <end position="307"/>
    </location>
</feature>
<evidence type="ECO:0000256" key="1">
    <source>
        <dbReference type="ARBA" id="ARBA00005298"/>
    </source>
</evidence>
<dbReference type="eggNOG" id="KOG3780">
    <property type="taxonomic scope" value="Eukaryota"/>
</dbReference>
<dbReference type="InterPro" id="IPR014752">
    <property type="entry name" value="Arrestin-like_C"/>
</dbReference>
<dbReference type="InParanoid" id="E0VS94"/>
<dbReference type="GO" id="GO:0005737">
    <property type="term" value="C:cytoplasm"/>
    <property type="evidence" value="ECO:0007669"/>
    <property type="project" value="TreeGrafter"/>
</dbReference>
<dbReference type="PANTHER" id="PTHR11188">
    <property type="entry name" value="ARRESTIN DOMAIN CONTAINING PROTEIN"/>
    <property type="match status" value="1"/>
</dbReference>
<dbReference type="KEGG" id="phu:Phum_PHUM413620"/>
<name>E0VS94_PEDHC</name>
<dbReference type="Pfam" id="PF00339">
    <property type="entry name" value="Arrestin_N"/>
    <property type="match status" value="1"/>
</dbReference>
<dbReference type="RefSeq" id="XP_002428988.1">
    <property type="nucleotide sequence ID" value="XM_002428943.1"/>
</dbReference>
<evidence type="ECO:0000313" key="6">
    <source>
        <dbReference type="EnsemblMetazoa" id="PHUM413620-PA"/>
    </source>
</evidence>
<gene>
    <name evidence="6" type="primary">8234311</name>
    <name evidence="5" type="ORF">Phum_PHUM413620</name>
</gene>
<feature type="region of interest" description="Disordered" evidence="3">
    <location>
        <begin position="242"/>
        <end position="262"/>
    </location>
</feature>
<proteinExistence type="inferred from homology"/>